<dbReference type="InterPro" id="IPR036397">
    <property type="entry name" value="RNaseH_sf"/>
</dbReference>
<accession>A0A540N4L5</accession>
<dbReference type="Proteomes" id="UP000315295">
    <property type="component" value="Unassembled WGS sequence"/>
</dbReference>
<dbReference type="GO" id="GO:0003676">
    <property type="term" value="F:nucleic acid binding"/>
    <property type="evidence" value="ECO:0007669"/>
    <property type="project" value="InterPro"/>
</dbReference>
<dbReference type="AlphaFoldDB" id="A0A540N4L5"/>
<dbReference type="PANTHER" id="PTHR48475">
    <property type="entry name" value="RIBONUCLEASE H"/>
    <property type="match status" value="1"/>
</dbReference>
<proteinExistence type="predicted"/>
<dbReference type="Gene3D" id="3.30.420.10">
    <property type="entry name" value="Ribonuclease H-like superfamily/Ribonuclease H"/>
    <property type="match status" value="1"/>
</dbReference>
<keyword evidence="2" id="KW-1185">Reference proteome</keyword>
<sequence length="141" mass="16295">MIQFSHYYPQSNGQAEASNKILINIIKRMVIDSPKKWHEKLRNTLWAYRTSKRAGTGTTSYVLTFEQDAVLPMEINVNSVRIQNQFGLQSEKYIEAMCQGIEDLDVARIEALNQIQERKRAVARAYNKKVKLKSFKEGDLV</sequence>
<evidence type="ECO:0008006" key="3">
    <source>
        <dbReference type="Google" id="ProtNLM"/>
    </source>
</evidence>
<dbReference type="PANTHER" id="PTHR48475:SF1">
    <property type="entry name" value="RNASE H TYPE-1 DOMAIN-CONTAINING PROTEIN"/>
    <property type="match status" value="1"/>
</dbReference>
<dbReference type="EMBL" id="VIEB01000121">
    <property type="protein sequence ID" value="TQE05483.1"/>
    <property type="molecule type" value="Genomic_DNA"/>
</dbReference>
<dbReference type="InterPro" id="IPR012337">
    <property type="entry name" value="RNaseH-like_sf"/>
</dbReference>
<reference evidence="1 2" key="1">
    <citation type="journal article" date="2019" name="G3 (Bethesda)">
        <title>Sequencing of a Wild Apple (Malus baccata) Genome Unravels the Differences Between Cultivated and Wild Apple Species Regarding Disease Resistance and Cold Tolerance.</title>
        <authorList>
            <person name="Chen X."/>
        </authorList>
    </citation>
    <scope>NUCLEOTIDE SEQUENCE [LARGE SCALE GENOMIC DNA]</scope>
    <source>
        <strain evidence="2">cv. Shandingzi</strain>
        <tissue evidence="1">Leaves</tissue>
    </source>
</reference>
<protein>
    <recommendedName>
        <fullName evidence="3">Integrase catalytic domain-containing protein</fullName>
    </recommendedName>
</protein>
<evidence type="ECO:0000313" key="2">
    <source>
        <dbReference type="Proteomes" id="UP000315295"/>
    </source>
</evidence>
<gene>
    <name evidence="1" type="ORF">C1H46_008908</name>
</gene>
<dbReference type="SUPFAM" id="SSF53098">
    <property type="entry name" value="Ribonuclease H-like"/>
    <property type="match status" value="1"/>
</dbReference>
<organism evidence="1 2">
    <name type="scientific">Malus baccata</name>
    <name type="common">Siberian crab apple</name>
    <name type="synonym">Pyrus baccata</name>
    <dbReference type="NCBI Taxonomy" id="106549"/>
    <lineage>
        <taxon>Eukaryota</taxon>
        <taxon>Viridiplantae</taxon>
        <taxon>Streptophyta</taxon>
        <taxon>Embryophyta</taxon>
        <taxon>Tracheophyta</taxon>
        <taxon>Spermatophyta</taxon>
        <taxon>Magnoliopsida</taxon>
        <taxon>eudicotyledons</taxon>
        <taxon>Gunneridae</taxon>
        <taxon>Pentapetalae</taxon>
        <taxon>rosids</taxon>
        <taxon>fabids</taxon>
        <taxon>Rosales</taxon>
        <taxon>Rosaceae</taxon>
        <taxon>Amygdaloideae</taxon>
        <taxon>Maleae</taxon>
        <taxon>Malus</taxon>
    </lineage>
</organism>
<evidence type="ECO:0000313" key="1">
    <source>
        <dbReference type="EMBL" id="TQE05483.1"/>
    </source>
</evidence>
<comment type="caution">
    <text evidence="1">The sequence shown here is derived from an EMBL/GenBank/DDBJ whole genome shotgun (WGS) entry which is preliminary data.</text>
</comment>
<name>A0A540N4L5_MALBA</name>